<accession>A0A368SA21</accession>
<dbReference type="AlphaFoldDB" id="A0A368SA21"/>
<dbReference type="InterPro" id="IPR007658">
    <property type="entry name" value="DUF594"/>
</dbReference>
<feature type="transmembrane region" description="Helical" evidence="2">
    <location>
        <begin position="63"/>
        <end position="86"/>
    </location>
</feature>
<gene>
    <name evidence="4" type="ORF">SETIT_8G206000v2</name>
</gene>
<dbReference type="OrthoDB" id="688267at2759"/>
<organism evidence="4">
    <name type="scientific">Setaria italica</name>
    <name type="common">Foxtail millet</name>
    <name type="synonym">Panicum italicum</name>
    <dbReference type="NCBI Taxonomy" id="4555"/>
    <lineage>
        <taxon>Eukaryota</taxon>
        <taxon>Viridiplantae</taxon>
        <taxon>Streptophyta</taxon>
        <taxon>Embryophyta</taxon>
        <taxon>Tracheophyta</taxon>
        <taxon>Spermatophyta</taxon>
        <taxon>Magnoliopsida</taxon>
        <taxon>Liliopsida</taxon>
        <taxon>Poales</taxon>
        <taxon>Poaceae</taxon>
        <taxon>PACMAD clade</taxon>
        <taxon>Panicoideae</taxon>
        <taxon>Panicodae</taxon>
        <taxon>Paniceae</taxon>
        <taxon>Cenchrinae</taxon>
        <taxon>Setaria</taxon>
    </lineage>
</organism>
<evidence type="ECO:0000313" key="4">
    <source>
        <dbReference type="EMBL" id="RCV39221.1"/>
    </source>
</evidence>
<feature type="region of interest" description="Disordered" evidence="1">
    <location>
        <begin position="618"/>
        <end position="649"/>
    </location>
</feature>
<dbReference type="Pfam" id="PF13968">
    <property type="entry name" value="DUF4220"/>
    <property type="match status" value="1"/>
</dbReference>
<feature type="transmembrane region" description="Helical" evidence="2">
    <location>
        <begin position="354"/>
        <end position="376"/>
    </location>
</feature>
<dbReference type="STRING" id="4555.A0A368SA21"/>
<feature type="transmembrane region" description="Helical" evidence="2">
    <location>
        <begin position="98"/>
        <end position="118"/>
    </location>
</feature>
<dbReference type="Pfam" id="PF04578">
    <property type="entry name" value="DUF594"/>
    <property type="match status" value="1"/>
</dbReference>
<keyword evidence="2" id="KW-0812">Transmembrane</keyword>
<sequence>MRPVRSDGQACGGHLMGKQSVNLEHAKELWDEWGIHCLILVSLFLQVFLFLTADMRRRCGSRVMMTILWLAYLSADTVAIFVLGHLAVYVRAPSHELMFFWAPFVLVHLGGQDTITAFSKQDNELWMRHLLSLVSQVAMAGYVVSKSSWPDARLRAAMVLMFLRGFFKYAGRTLCLYYSSPKSLRASSLGHLSETIRSLREKVTSRAKIKERFEIMFVADMCWKFVGESTDHAYPDHMQIMSVDAVVNDEWLIIAADELPDMLEEFKNRPDRCITYQYVAALLVESYKALYTKTVLPIYAFYLLDVKDRHQNCQLSIILSFLIHILFKYLSTAIALVLFAAAEKKRHYSQADIIVSYVLLVGAIVLDLLPVFTSIVSHTREPFRPGTAGEWACLCLASCLAPEGWQTTKQWSEELAQYSMISRYNTSNACMPSLRKWTGKCFGAWCVEFFDTTRTPVTDDLKLLVLDKLLLQASRQEWDIASFRGERALEKWMGSHQVPEPGRSGYAALHMSVSSRVEFPRSVLILHIATDICYFSEDKGRDTEPDEAKKKKMMSRELSLYIMYLVFKCDVMLTSISRIAHEEAHGGLNFISSRLGGIAREEEAMAMAIMEVLEAMKKEEQQQQGSMQEVAHHDKNEEPASKDAAATTSRSQELLRWTEEAMYAPVLSRAHAVAQELMAIDDEASRWDLISEVWLEVLFYTAPRCGAAFHYEHLSTGGEFISHVLLLMRLLGPFMPDPGA</sequence>
<reference evidence="4" key="1">
    <citation type="journal article" date="2012" name="Nat. Biotechnol.">
        <title>Reference genome sequence of the model plant Setaria.</title>
        <authorList>
            <person name="Bennetzen J.L."/>
            <person name="Schmutz J."/>
            <person name="Wang H."/>
            <person name="Percifield R."/>
            <person name="Hawkins J."/>
            <person name="Pontaroli A.C."/>
            <person name="Estep M."/>
            <person name="Feng L."/>
            <person name="Vaughn J.N."/>
            <person name="Grimwood J."/>
            <person name="Jenkins J."/>
            <person name="Barry K."/>
            <person name="Lindquist E."/>
            <person name="Hellsten U."/>
            <person name="Deshpande S."/>
            <person name="Wang X."/>
            <person name="Wu X."/>
            <person name="Mitros T."/>
            <person name="Triplett J."/>
            <person name="Yang X."/>
            <person name="Ye C.Y."/>
            <person name="Mauro-Herrera M."/>
            <person name="Wang L."/>
            <person name="Li P."/>
            <person name="Sharma M."/>
            <person name="Sharma R."/>
            <person name="Ronald P.C."/>
            <person name="Panaud O."/>
            <person name="Kellogg E.A."/>
            <person name="Brutnell T.P."/>
            <person name="Doust A.N."/>
            <person name="Tuskan G.A."/>
            <person name="Rokhsar D."/>
            <person name="Devos K.M."/>
        </authorList>
    </citation>
    <scope>NUCLEOTIDE SEQUENCE [LARGE SCALE GENOMIC DNA]</scope>
    <source>
        <strain evidence="4">Yugu1</strain>
    </source>
</reference>
<name>A0A368SA21_SETIT</name>
<keyword evidence="2" id="KW-1133">Transmembrane helix</keyword>
<dbReference type="PANTHER" id="PTHR31325">
    <property type="entry name" value="OS01G0798800 PROTEIN-RELATED"/>
    <property type="match status" value="1"/>
</dbReference>
<evidence type="ECO:0000259" key="3">
    <source>
        <dbReference type="Pfam" id="PF13968"/>
    </source>
</evidence>
<dbReference type="EMBL" id="CM003535">
    <property type="protein sequence ID" value="RCV39221.1"/>
    <property type="molecule type" value="Genomic_DNA"/>
</dbReference>
<feature type="compositionally biased region" description="Basic and acidic residues" evidence="1">
    <location>
        <begin position="630"/>
        <end position="641"/>
    </location>
</feature>
<reference evidence="4" key="2">
    <citation type="submission" date="2015-07" db="EMBL/GenBank/DDBJ databases">
        <authorList>
            <person name="Noorani M."/>
        </authorList>
    </citation>
    <scope>NUCLEOTIDE SEQUENCE</scope>
    <source>
        <strain evidence="4">Yugu1</strain>
    </source>
</reference>
<feature type="transmembrane region" description="Helical" evidence="2">
    <location>
        <begin position="33"/>
        <end position="51"/>
    </location>
</feature>
<proteinExistence type="predicted"/>
<dbReference type="InterPro" id="IPR025315">
    <property type="entry name" value="DUF4220"/>
</dbReference>
<keyword evidence="2" id="KW-0472">Membrane</keyword>
<feature type="transmembrane region" description="Helical" evidence="2">
    <location>
        <begin position="317"/>
        <end position="342"/>
    </location>
</feature>
<protein>
    <recommendedName>
        <fullName evidence="3">DUF4220 domain-containing protein</fullName>
    </recommendedName>
</protein>
<evidence type="ECO:0000256" key="2">
    <source>
        <dbReference type="SAM" id="Phobius"/>
    </source>
</evidence>
<feature type="domain" description="DUF4220" evidence="3">
    <location>
        <begin position="69"/>
        <end position="422"/>
    </location>
</feature>
<evidence type="ECO:0000256" key="1">
    <source>
        <dbReference type="SAM" id="MobiDB-lite"/>
    </source>
</evidence>